<organism evidence="1 2">
    <name type="scientific">Laticauda laticaudata</name>
    <name type="common">Blue-ringed sea krait</name>
    <name type="synonym">Blue-lipped sea krait</name>
    <dbReference type="NCBI Taxonomy" id="8630"/>
    <lineage>
        <taxon>Eukaryota</taxon>
        <taxon>Metazoa</taxon>
        <taxon>Chordata</taxon>
        <taxon>Craniata</taxon>
        <taxon>Vertebrata</taxon>
        <taxon>Euteleostomi</taxon>
        <taxon>Lepidosauria</taxon>
        <taxon>Squamata</taxon>
        <taxon>Bifurcata</taxon>
        <taxon>Unidentata</taxon>
        <taxon>Episquamata</taxon>
        <taxon>Toxicofera</taxon>
        <taxon>Serpentes</taxon>
        <taxon>Colubroidea</taxon>
        <taxon>Elapidae</taxon>
        <taxon>Laticaudinae</taxon>
        <taxon>Laticauda</taxon>
    </lineage>
</organism>
<reference evidence="1" key="2">
    <citation type="submission" date="2025-09" db="UniProtKB">
        <authorList>
            <consortium name="Ensembl"/>
        </authorList>
    </citation>
    <scope>IDENTIFICATION</scope>
</reference>
<protein>
    <submittedName>
        <fullName evidence="1">Uncharacterized protein</fullName>
    </submittedName>
</protein>
<reference evidence="1" key="1">
    <citation type="submission" date="2025-08" db="UniProtKB">
        <authorList>
            <consortium name="Ensembl"/>
        </authorList>
    </citation>
    <scope>IDENTIFICATION</scope>
</reference>
<evidence type="ECO:0000313" key="2">
    <source>
        <dbReference type="Proteomes" id="UP000694406"/>
    </source>
</evidence>
<dbReference type="Proteomes" id="UP000694406">
    <property type="component" value="Unplaced"/>
</dbReference>
<evidence type="ECO:0000313" key="1">
    <source>
        <dbReference type="Ensembl" id="ENSLLTP00000012149.1"/>
    </source>
</evidence>
<keyword evidence="2" id="KW-1185">Reference proteome</keyword>
<sequence>LFEKLTHLIELAPSKKEPFLPWLLPFGTSFPLRSDPLLLFWPLERPENIVVSTSLEFQLGCGTLEMDNGEKNTWPSPYADFAPSLPILIIYLGLIFQHPQLGTCL</sequence>
<dbReference type="AlphaFoldDB" id="A0A8C5S6G9"/>
<dbReference type="Ensembl" id="ENSLLTT00000012623.1">
    <property type="protein sequence ID" value="ENSLLTP00000012149.1"/>
    <property type="gene ID" value="ENSLLTG00000009325.1"/>
</dbReference>
<name>A0A8C5S6G9_LATLA</name>
<proteinExistence type="predicted"/>
<accession>A0A8C5S6G9</accession>